<keyword evidence="5 7" id="KW-0539">Nucleus</keyword>
<dbReference type="OrthoDB" id="437078at2759"/>
<feature type="compositionally biased region" description="Polar residues" evidence="8">
    <location>
        <begin position="269"/>
        <end position="280"/>
    </location>
</feature>
<feature type="compositionally biased region" description="Acidic residues" evidence="8">
    <location>
        <begin position="214"/>
        <end position="223"/>
    </location>
</feature>
<comment type="function">
    <text evidence="7">Plays an important role in the control of DNA replication and the maintenance of replication fork stability.</text>
</comment>
<feature type="compositionally biased region" description="Acidic residues" evidence="8">
    <location>
        <begin position="327"/>
        <end position="345"/>
    </location>
</feature>
<dbReference type="GO" id="GO:0006974">
    <property type="term" value="P:DNA damage response"/>
    <property type="evidence" value="ECO:0007669"/>
    <property type="project" value="UniProtKB-KW"/>
</dbReference>
<dbReference type="GO" id="GO:0043111">
    <property type="term" value="P:replication fork arrest"/>
    <property type="evidence" value="ECO:0007669"/>
    <property type="project" value="TreeGrafter"/>
</dbReference>
<feature type="compositionally biased region" description="Low complexity" evidence="8">
    <location>
        <begin position="176"/>
        <end position="188"/>
    </location>
</feature>
<evidence type="ECO:0000256" key="4">
    <source>
        <dbReference type="ARBA" id="ARBA00022880"/>
    </source>
</evidence>
<feature type="compositionally biased region" description="Acidic residues" evidence="8">
    <location>
        <begin position="1"/>
        <end position="22"/>
    </location>
</feature>
<dbReference type="GO" id="GO:0003677">
    <property type="term" value="F:DNA binding"/>
    <property type="evidence" value="ECO:0007669"/>
    <property type="project" value="TreeGrafter"/>
</dbReference>
<evidence type="ECO:0000256" key="1">
    <source>
        <dbReference type="ARBA" id="ARBA00004123"/>
    </source>
</evidence>
<evidence type="ECO:0000256" key="2">
    <source>
        <dbReference type="ARBA" id="ARBA00006075"/>
    </source>
</evidence>
<evidence type="ECO:0000256" key="8">
    <source>
        <dbReference type="SAM" id="MobiDB-lite"/>
    </source>
</evidence>
<dbReference type="GO" id="GO:0031298">
    <property type="term" value="C:replication fork protection complex"/>
    <property type="evidence" value="ECO:0007669"/>
    <property type="project" value="TreeGrafter"/>
</dbReference>
<evidence type="ECO:0000259" key="9">
    <source>
        <dbReference type="Pfam" id="PF07962"/>
    </source>
</evidence>
<evidence type="ECO:0000256" key="7">
    <source>
        <dbReference type="RuleBase" id="RU366049"/>
    </source>
</evidence>
<keyword evidence="11" id="KW-1185">Reference proteome</keyword>
<dbReference type="STRING" id="1160509.A0A3N4IM10"/>
<evidence type="ECO:0000313" key="11">
    <source>
        <dbReference type="Proteomes" id="UP000275078"/>
    </source>
</evidence>
<organism evidence="10 11">
    <name type="scientific">Ascobolus immersus RN42</name>
    <dbReference type="NCBI Taxonomy" id="1160509"/>
    <lineage>
        <taxon>Eukaryota</taxon>
        <taxon>Fungi</taxon>
        <taxon>Dikarya</taxon>
        <taxon>Ascomycota</taxon>
        <taxon>Pezizomycotina</taxon>
        <taxon>Pezizomycetes</taxon>
        <taxon>Pezizales</taxon>
        <taxon>Ascobolaceae</taxon>
        <taxon>Ascobolus</taxon>
    </lineage>
</organism>
<dbReference type="EMBL" id="ML119647">
    <property type="protein sequence ID" value="RPA87163.1"/>
    <property type="molecule type" value="Genomic_DNA"/>
</dbReference>
<feature type="region of interest" description="Disordered" evidence="8">
    <location>
        <begin position="1"/>
        <end position="55"/>
    </location>
</feature>
<evidence type="ECO:0000256" key="5">
    <source>
        <dbReference type="ARBA" id="ARBA00023242"/>
    </source>
</evidence>
<feature type="region of interest" description="Disordered" evidence="8">
    <location>
        <begin position="237"/>
        <end position="351"/>
    </location>
</feature>
<comment type="similarity">
    <text evidence="2 7">Belongs to the CSM3 family.</text>
</comment>
<dbReference type="GO" id="GO:0000076">
    <property type="term" value="P:DNA replication checkpoint signaling"/>
    <property type="evidence" value="ECO:0007669"/>
    <property type="project" value="UniProtKB-UniRule"/>
</dbReference>
<feature type="compositionally biased region" description="Basic and acidic residues" evidence="8">
    <location>
        <begin position="237"/>
        <end position="268"/>
    </location>
</feature>
<gene>
    <name evidence="10" type="ORF">BJ508DRAFT_410709</name>
</gene>
<accession>A0A3N4IM10</accession>
<keyword evidence="6 7" id="KW-0131">Cell cycle</keyword>
<dbReference type="InterPro" id="IPR012923">
    <property type="entry name" value="Csm3"/>
</dbReference>
<feature type="domain" description="Chromosome segregation in meiosis protein 3" evidence="9">
    <location>
        <begin position="70"/>
        <end position="152"/>
    </location>
</feature>
<dbReference type="AlphaFoldDB" id="A0A3N4IM10"/>
<evidence type="ECO:0000256" key="6">
    <source>
        <dbReference type="ARBA" id="ARBA00023306"/>
    </source>
</evidence>
<evidence type="ECO:0000256" key="3">
    <source>
        <dbReference type="ARBA" id="ARBA00022763"/>
    </source>
</evidence>
<name>A0A3N4IM10_ASCIM</name>
<protein>
    <recommendedName>
        <fullName evidence="7">Chromosome segregation in meiosis protein</fullName>
    </recommendedName>
</protein>
<feature type="compositionally biased region" description="Basic and acidic residues" evidence="8">
    <location>
        <begin position="314"/>
        <end position="326"/>
    </location>
</feature>
<feature type="compositionally biased region" description="Basic and acidic residues" evidence="8">
    <location>
        <begin position="154"/>
        <end position="173"/>
    </location>
</feature>
<feature type="compositionally biased region" description="Basic and acidic residues" evidence="8">
    <location>
        <begin position="36"/>
        <end position="55"/>
    </location>
</feature>
<dbReference type="Proteomes" id="UP000275078">
    <property type="component" value="Unassembled WGS sequence"/>
</dbReference>
<dbReference type="InterPro" id="IPR040038">
    <property type="entry name" value="TIPIN/Csm3/Swi3"/>
</dbReference>
<feature type="compositionally biased region" description="Low complexity" evidence="8">
    <location>
        <begin position="203"/>
        <end position="213"/>
    </location>
</feature>
<dbReference type="Pfam" id="PF07962">
    <property type="entry name" value="Swi3"/>
    <property type="match status" value="1"/>
</dbReference>
<proteinExistence type="inferred from homology"/>
<evidence type="ECO:0000313" key="10">
    <source>
        <dbReference type="EMBL" id="RPA87163.1"/>
    </source>
</evidence>
<dbReference type="PANTHER" id="PTHR13220:SF11">
    <property type="entry name" value="TIMELESS-INTERACTING PROTEIN"/>
    <property type="match status" value="1"/>
</dbReference>
<feature type="region of interest" description="Disordered" evidence="8">
    <location>
        <begin position="154"/>
        <end position="223"/>
    </location>
</feature>
<keyword evidence="3 7" id="KW-0227">DNA damage</keyword>
<dbReference type="PANTHER" id="PTHR13220">
    <property type="entry name" value="TIMELESS INTERACTING-RELATED"/>
    <property type="match status" value="1"/>
</dbReference>
<keyword evidence="4" id="KW-0236">DNA replication inhibitor</keyword>
<dbReference type="GO" id="GO:0031297">
    <property type="term" value="P:replication fork processing"/>
    <property type="evidence" value="ECO:0007669"/>
    <property type="project" value="UniProtKB-UniRule"/>
</dbReference>
<reference evidence="10 11" key="1">
    <citation type="journal article" date="2018" name="Nat. Ecol. Evol.">
        <title>Pezizomycetes genomes reveal the molecular basis of ectomycorrhizal truffle lifestyle.</title>
        <authorList>
            <person name="Murat C."/>
            <person name="Payen T."/>
            <person name="Noel B."/>
            <person name="Kuo A."/>
            <person name="Morin E."/>
            <person name="Chen J."/>
            <person name="Kohler A."/>
            <person name="Krizsan K."/>
            <person name="Balestrini R."/>
            <person name="Da Silva C."/>
            <person name="Montanini B."/>
            <person name="Hainaut M."/>
            <person name="Levati E."/>
            <person name="Barry K.W."/>
            <person name="Belfiori B."/>
            <person name="Cichocki N."/>
            <person name="Clum A."/>
            <person name="Dockter R.B."/>
            <person name="Fauchery L."/>
            <person name="Guy J."/>
            <person name="Iotti M."/>
            <person name="Le Tacon F."/>
            <person name="Lindquist E.A."/>
            <person name="Lipzen A."/>
            <person name="Malagnac F."/>
            <person name="Mello A."/>
            <person name="Molinier V."/>
            <person name="Miyauchi S."/>
            <person name="Poulain J."/>
            <person name="Riccioni C."/>
            <person name="Rubini A."/>
            <person name="Sitrit Y."/>
            <person name="Splivallo R."/>
            <person name="Traeger S."/>
            <person name="Wang M."/>
            <person name="Zifcakova L."/>
            <person name="Wipf D."/>
            <person name="Zambonelli A."/>
            <person name="Paolocci F."/>
            <person name="Nowrousian M."/>
            <person name="Ottonello S."/>
            <person name="Baldrian P."/>
            <person name="Spatafora J.W."/>
            <person name="Henrissat B."/>
            <person name="Nagy L.G."/>
            <person name="Aury J.M."/>
            <person name="Wincker P."/>
            <person name="Grigoriev I.V."/>
            <person name="Bonfante P."/>
            <person name="Martin F.M."/>
        </authorList>
    </citation>
    <scope>NUCLEOTIDE SEQUENCE [LARGE SCALE GENOMIC DNA]</scope>
    <source>
        <strain evidence="10 11">RN42</strain>
    </source>
</reference>
<sequence length="351" mass="39301">MSDDFDELFGDFDPTADLDELDWNNPDGPQPLKSSSAKDKDGKDGKGAKKDSMAGVDDEVKIAKRKLRAKLDADRLLGPNGLEKIRKDAPKKLKFKGKGHEYKDCAKLLAFYQLWAHDLFPKAKFRDTLSMIEKLGHNRRIQVARTYYIDEDKRAKAKAEEEEMEKNTERIGDQEASTAPPAKTSTATNDVPDEMDMEDIFGAPPAAARSSPPEEGDIFDDFDDAAFDAEFAAAFAERDEEKAKEREAIRQKNLADMEARRKEKEKATEQQPSASNTGYKSTLDPDFDEDELFAEPARRPVDTVMSGALPSATSKKDASPPKKAAEEEFPDLDEMDYEPNEDELEALYAMP</sequence>
<comment type="subcellular location">
    <subcellularLocation>
        <location evidence="1 7">Nucleus</location>
    </subcellularLocation>
</comment>